<keyword evidence="3" id="KW-0802">TPR repeat</keyword>
<keyword evidence="2" id="KW-0677">Repeat</keyword>
<keyword evidence="9" id="KW-1185">Reference proteome</keyword>
<dbReference type="SUPFAM" id="SSF48452">
    <property type="entry name" value="TPR-like"/>
    <property type="match status" value="1"/>
</dbReference>
<dbReference type="GO" id="GO:0005874">
    <property type="term" value="C:microtubule"/>
    <property type="evidence" value="ECO:0007669"/>
    <property type="project" value="UniProtKB-UniRule"/>
</dbReference>
<dbReference type="PANTHER" id="PTHR45783:SF3">
    <property type="entry name" value="KINESIN LIGHT CHAIN"/>
    <property type="match status" value="1"/>
</dbReference>
<keyword evidence="6" id="KW-0175">Coiled coil</keyword>
<reference evidence="8 9" key="1">
    <citation type="submission" date="2020-06" db="EMBL/GenBank/DDBJ databases">
        <authorList>
            <person name="Li R."/>
            <person name="Bekaert M."/>
        </authorList>
    </citation>
    <scope>NUCLEOTIDE SEQUENCE [LARGE SCALE GENOMIC DNA]</scope>
    <source>
        <strain evidence="9">wild</strain>
    </source>
</reference>
<dbReference type="PRINTS" id="PR00381">
    <property type="entry name" value="KINESINLIGHT"/>
</dbReference>
<dbReference type="GO" id="GO:0007018">
    <property type="term" value="P:microtubule-based movement"/>
    <property type="evidence" value="ECO:0007669"/>
    <property type="project" value="TreeGrafter"/>
</dbReference>
<evidence type="ECO:0000256" key="1">
    <source>
        <dbReference type="ARBA" id="ARBA00022490"/>
    </source>
</evidence>
<dbReference type="GO" id="GO:0019894">
    <property type="term" value="F:kinesin binding"/>
    <property type="evidence" value="ECO:0007669"/>
    <property type="project" value="TreeGrafter"/>
</dbReference>
<comment type="subcellular location">
    <subcellularLocation>
        <location evidence="5">Cytoplasm</location>
        <location evidence="5">Cytoskeleton</location>
    </subcellularLocation>
</comment>
<evidence type="ECO:0000256" key="2">
    <source>
        <dbReference type="ARBA" id="ARBA00022737"/>
    </source>
</evidence>
<evidence type="ECO:0000256" key="6">
    <source>
        <dbReference type="SAM" id="Coils"/>
    </source>
</evidence>
<evidence type="ECO:0000313" key="8">
    <source>
        <dbReference type="EMBL" id="CAC5374068.1"/>
    </source>
</evidence>
<proteinExistence type="inferred from homology"/>
<protein>
    <recommendedName>
        <fullName evidence="5">Kinesin light chain</fullName>
    </recommendedName>
</protein>
<evidence type="ECO:0000256" key="5">
    <source>
        <dbReference type="RuleBase" id="RU367020"/>
    </source>
</evidence>
<feature type="coiled-coil region" evidence="6">
    <location>
        <begin position="144"/>
        <end position="182"/>
    </location>
</feature>
<keyword evidence="5" id="KW-0493">Microtubule</keyword>
<dbReference type="InterPro" id="IPR000315">
    <property type="entry name" value="Znf_B-box"/>
</dbReference>
<keyword evidence="1 5" id="KW-0963">Cytoplasm</keyword>
<dbReference type="Proteomes" id="UP000507470">
    <property type="component" value="Unassembled WGS sequence"/>
</dbReference>
<dbReference type="InterPro" id="IPR002151">
    <property type="entry name" value="Kinesin_light"/>
</dbReference>
<dbReference type="Pfam" id="PF00643">
    <property type="entry name" value="zf-B_box"/>
    <property type="match status" value="1"/>
</dbReference>
<dbReference type="InterPro" id="IPR011990">
    <property type="entry name" value="TPR-like_helical_dom_sf"/>
</dbReference>
<gene>
    <name evidence="8" type="ORF">MCOR_11598</name>
</gene>
<comment type="subunit">
    <text evidence="5">Oligomeric complex composed of two heavy chains and two light chains.</text>
</comment>
<name>A0A6J8AUW9_MYTCO</name>
<keyword evidence="4" id="KW-0479">Metal-binding</keyword>
<dbReference type="GO" id="GO:0005871">
    <property type="term" value="C:kinesin complex"/>
    <property type="evidence" value="ECO:0007669"/>
    <property type="project" value="UniProtKB-UniRule"/>
</dbReference>
<sequence length="409" mass="46607">MFQISLTSNRFVVWEELAQTDRLNISGLTDQKCGPCQVREKERPPQYWCMSCEEGLCDECYENHRTIKVSRNHSVVPVKTSETLQNLICTFQTKCHIHDIPFELYCPSHETPCCSRCAATSHPNCLGITLFHTFVRDIKNSDKLDDLHKNIGIALENIEKLIENSRNNLQQLENQSDGESKLCEIRKEIDETLNAPEIKLQTKFQTSLQNQKIEIEKVLTELYKKREVIVEYRNYLIQLKLCGTDTLVFLVMKRTEDIVLDNLNATKSMLNAQAMKKTDVVIEKKDNMEDIISVKEVDSEFINSLEPAKKNITSLQSSGFPDDGDEVCQHSEVLSPSQPSAMAQAASGGYEIPARLRTLHNLVIQYASQRQYEVAVPLCKKALEDLEKTSGHDHPDLANMLNVLALVYR</sequence>
<keyword evidence="4" id="KW-0862">Zinc</keyword>
<dbReference type="CDD" id="cd19757">
    <property type="entry name" value="Bbox1"/>
    <property type="match status" value="1"/>
</dbReference>
<dbReference type="Pfam" id="PF13424">
    <property type="entry name" value="TPR_12"/>
    <property type="match status" value="1"/>
</dbReference>
<keyword evidence="4" id="KW-0863">Zinc-finger</keyword>
<comment type="similarity">
    <text evidence="5">Belongs to the kinesin light chain family.</text>
</comment>
<evidence type="ECO:0000259" key="7">
    <source>
        <dbReference type="PROSITE" id="PS50119"/>
    </source>
</evidence>
<dbReference type="PROSITE" id="PS50119">
    <property type="entry name" value="ZF_BBOX"/>
    <property type="match status" value="1"/>
</dbReference>
<feature type="domain" description="B box-type" evidence="7">
    <location>
        <begin position="31"/>
        <end position="78"/>
    </location>
</feature>
<dbReference type="Gene3D" id="1.25.40.10">
    <property type="entry name" value="Tetratricopeptide repeat domain"/>
    <property type="match status" value="1"/>
</dbReference>
<dbReference type="GO" id="GO:0005737">
    <property type="term" value="C:cytoplasm"/>
    <property type="evidence" value="ECO:0007669"/>
    <property type="project" value="TreeGrafter"/>
</dbReference>
<dbReference type="PANTHER" id="PTHR45783">
    <property type="entry name" value="KINESIN LIGHT CHAIN"/>
    <property type="match status" value="1"/>
</dbReference>
<evidence type="ECO:0000313" key="9">
    <source>
        <dbReference type="Proteomes" id="UP000507470"/>
    </source>
</evidence>
<dbReference type="GO" id="GO:0008270">
    <property type="term" value="F:zinc ion binding"/>
    <property type="evidence" value="ECO:0007669"/>
    <property type="project" value="UniProtKB-KW"/>
</dbReference>
<organism evidence="8 9">
    <name type="scientific">Mytilus coruscus</name>
    <name type="common">Sea mussel</name>
    <dbReference type="NCBI Taxonomy" id="42192"/>
    <lineage>
        <taxon>Eukaryota</taxon>
        <taxon>Metazoa</taxon>
        <taxon>Spiralia</taxon>
        <taxon>Lophotrochozoa</taxon>
        <taxon>Mollusca</taxon>
        <taxon>Bivalvia</taxon>
        <taxon>Autobranchia</taxon>
        <taxon>Pteriomorphia</taxon>
        <taxon>Mytilida</taxon>
        <taxon>Mytiloidea</taxon>
        <taxon>Mytilidae</taxon>
        <taxon>Mytilinae</taxon>
        <taxon>Mytilus</taxon>
    </lineage>
</organism>
<keyword evidence="5" id="KW-0505">Motor protein</keyword>
<evidence type="ECO:0000256" key="3">
    <source>
        <dbReference type="ARBA" id="ARBA00022803"/>
    </source>
</evidence>
<dbReference type="EMBL" id="CACVKT020001980">
    <property type="protein sequence ID" value="CAC5374068.1"/>
    <property type="molecule type" value="Genomic_DNA"/>
</dbReference>
<dbReference type="OrthoDB" id="6134495at2759"/>
<dbReference type="Gene3D" id="3.30.160.60">
    <property type="entry name" value="Classic Zinc Finger"/>
    <property type="match status" value="1"/>
</dbReference>
<evidence type="ECO:0000256" key="4">
    <source>
        <dbReference type="PROSITE-ProRule" id="PRU00024"/>
    </source>
</evidence>
<accession>A0A6J8AUW9</accession>
<comment type="function">
    <text evidence="5">Kinesin is a microtubule-associated force-producing protein that play a role in organelle transport.</text>
</comment>
<dbReference type="AlphaFoldDB" id="A0A6J8AUW9"/>
<keyword evidence="5" id="KW-0206">Cytoskeleton</keyword>